<evidence type="ECO:0000256" key="1">
    <source>
        <dbReference type="ARBA" id="ARBA00038240"/>
    </source>
</evidence>
<evidence type="ECO:0000313" key="3">
    <source>
        <dbReference type="EMBL" id="AZN41361.1"/>
    </source>
</evidence>
<name>A0A3Q8X648_9BACL</name>
<protein>
    <recommendedName>
        <fullName evidence="2">Aminoglycoside phosphotransferase domain-containing protein</fullName>
    </recommendedName>
</protein>
<comment type="similarity">
    <text evidence="1">Belongs to the pseudomonas-type ThrB family.</text>
</comment>
<keyword evidence="4" id="KW-1185">Reference proteome</keyword>
<dbReference type="InterPro" id="IPR002575">
    <property type="entry name" value="Aminoglycoside_PTrfase"/>
</dbReference>
<dbReference type="AlphaFoldDB" id="A0A3Q8X648"/>
<dbReference type="InterPro" id="IPR011009">
    <property type="entry name" value="Kinase-like_dom_sf"/>
</dbReference>
<evidence type="ECO:0000259" key="2">
    <source>
        <dbReference type="Pfam" id="PF01636"/>
    </source>
</evidence>
<dbReference type="Gene3D" id="3.90.1200.10">
    <property type="match status" value="1"/>
</dbReference>
<dbReference type="Pfam" id="PF01636">
    <property type="entry name" value="APH"/>
    <property type="match status" value="1"/>
</dbReference>
<dbReference type="PANTHER" id="PTHR21064">
    <property type="entry name" value="AMINOGLYCOSIDE PHOSPHOTRANSFERASE DOMAIN-CONTAINING PROTEIN-RELATED"/>
    <property type="match status" value="1"/>
</dbReference>
<organism evidence="3 4">
    <name type="scientific">Paenibacillus albus</name>
    <dbReference type="NCBI Taxonomy" id="2495582"/>
    <lineage>
        <taxon>Bacteria</taxon>
        <taxon>Bacillati</taxon>
        <taxon>Bacillota</taxon>
        <taxon>Bacilli</taxon>
        <taxon>Bacillales</taxon>
        <taxon>Paenibacillaceae</taxon>
        <taxon>Paenibacillus</taxon>
    </lineage>
</organism>
<dbReference type="EMBL" id="CP034437">
    <property type="protein sequence ID" value="AZN41361.1"/>
    <property type="molecule type" value="Genomic_DNA"/>
</dbReference>
<dbReference type="SUPFAM" id="SSF56112">
    <property type="entry name" value="Protein kinase-like (PK-like)"/>
    <property type="match status" value="1"/>
</dbReference>
<sequence length="312" mass="35242">MEPMELSLAHFASIDPPLGTPKELITMSSGFSNNNYLLTTSLGKYRVRLSKSVKDAVELLAEQRILNMAAAQNHLIVPMIALFKLPNGTNASIFPYLEAENFDINSEVLMREAGKALAHYHLTVVGDNGILPWKPLSESLGHEAIHAGELRKCIDEEELSEYPTLWTSIENLLQRMRDADVLMNEEPCTLLPQLPCHGDFAPANLLSHGIHITGIIDFECCRWAPRVYDLSTFLLSLQEGEGYEADMSAWFMEGYKSILTLSEIELKLIPKFQVIRSLESAKRHLYRVVHGEQKLQSGLIMYWERNTINLKS</sequence>
<dbReference type="PANTHER" id="PTHR21064:SF6">
    <property type="entry name" value="AMINOGLYCOSIDE PHOSPHOTRANSFERASE DOMAIN-CONTAINING PROTEIN"/>
    <property type="match status" value="1"/>
</dbReference>
<reference evidence="4" key="1">
    <citation type="submission" date="2018-12" db="EMBL/GenBank/DDBJ databases">
        <title>Genome sequence of Peanibacillus sp.</title>
        <authorList>
            <person name="Subramani G."/>
            <person name="Srinivasan S."/>
            <person name="Kim M.K."/>
        </authorList>
    </citation>
    <scope>NUCLEOTIDE SEQUENCE [LARGE SCALE GENOMIC DNA]</scope>
    <source>
        <strain evidence="4">18JY67-1</strain>
    </source>
</reference>
<evidence type="ECO:0000313" key="4">
    <source>
        <dbReference type="Proteomes" id="UP000272528"/>
    </source>
</evidence>
<dbReference type="KEGG" id="palb:EJC50_18050"/>
<feature type="domain" description="Aminoglycoside phosphotransferase" evidence="2">
    <location>
        <begin position="27"/>
        <end position="239"/>
    </location>
</feature>
<dbReference type="GO" id="GO:0019202">
    <property type="term" value="F:amino acid kinase activity"/>
    <property type="evidence" value="ECO:0007669"/>
    <property type="project" value="TreeGrafter"/>
</dbReference>
<accession>A0A3Q8X648</accession>
<gene>
    <name evidence="3" type="ORF">EJC50_18050</name>
</gene>
<proteinExistence type="inferred from homology"/>
<dbReference type="Proteomes" id="UP000272528">
    <property type="component" value="Chromosome"/>
</dbReference>
<dbReference type="OrthoDB" id="9800774at2"/>
<dbReference type="InterPro" id="IPR050249">
    <property type="entry name" value="Pseudomonas-type_ThrB"/>
</dbReference>